<dbReference type="OrthoDB" id="5401396at2759"/>
<gene>
    <name evidence="2" type="ORF">BDQ12DRAFT_677636</name>
</gene>
<organism evidence="2 3">
    <name type="scientific">Crucibulum laeve</name>
    <dbReference type="NCBI Taxonomy" id="68775"/>
    <lineage>
        <taxon>Eukaryota</taxon>
        <taxon>Fungi</taxon>
        <taxon>Dikarya</taxon>
        <taxon>Basidiomycota</taxon>
        <taxon>Agaricomycotina</taxon>
        <taxon>Agaricomycetes</taxon>
        <taxon>Agaricomycetidae</taxon>
        <taxon>Agaricales</taxon>
        <taxon>Agaricineae</taxon>
        <taxon>Nidulariaceae</taxon>
        <taxon>Crucibulum</taxon>
    </lineage>
</organism>
<dbReference type="SUPFAM" id="SSF49695">
    <property type="entry name" value="gamma-Crystallin-like"/>
    <property type="match status" value="1"/>
</dbReference>
<dbReference type="Proteomes" id="UP000308652">
    <property type="component" value="Unassembled WGS sequence"/>
</dbReference>
<accession>A0A5C3MBF3</accession>
<name>A0A5C3MBF3_9AGAR</name>
<dbReference type="EMBL" id="ML213593">
    <property type="protein sequence ID" value="TFK42093.1"/>
    <property type="molecule type" value="Genomic_DNA"/>
</dbReference>
<evidence type="ECO:0000313" key="3">
    <source>
        <dbReference type="Proteomes" id="UP000308652"/>
    </source>
</evidence>
<keyword evidence="1" id="KW-0732">Signal</keyword>
<sequence length="116" mass="12251">MFAKLSVVALIAASLASAAVRAPAKSNAASVTSNLLACSDTDLHGTCLTFAYTTGTCYNLPSEFNDVISSITPQGDAHVCTLYQDYNCGGSSHTITQYQRWLSEFNDCTSSFSCSA</sequence>
<evidence type="ECO:0000256" key="1">
    <source>
        <dbReference type="SAM" id="SignalP"/>
    </source>
</evidence>
<dbReference type="AlphaFoldDB" id="A0A5C3MBF3"/>
<feature type="chain" id="PRO_5022750437" evidence="1">
    <location>
        <begin position="19"/>
        <end position="116"/>
    </location>
</feature>
<proteinExistence type="predicted"/>
<evidence type="ECO:0000313" key="2">
    <source>
        <dbReference type="EMBL" id="TFK42093.1"/>
    </source>
</evidence>
<dbReference type="STRING" id="68775.A0A5C3MBF3"/>
<keyword evidence="3" id="KW-1185">Reference proteome</keyword>
<dbReference type="InterPro" id="IPR011024">
    <property type="entry name" value="G_crystallin-like"/>
</dbReference>
<protein>
    <submittedName>
        <fullName evidence="2">Uncharacterized protein</fullName>
    </submittedName>
</protein>
<reference evidence="2 3" key="1">
    <citation type="journal article" date="2019" name="Nat. Ecol. Evol.">
        <title>Megaphylogeny resolves global patterns of mushroom evolution.</title>
        <authorList>
            <person name="Varga T."/>
            <person name="Krizsan K."/>
            <person name="Foldi C."/>
            <person name="Dima B."/>
            <person name="Sanchez-Garcia M."/>
            <person name="Sanchez-Ramirez S."/>
            <person name="Szollosi G.J."/>
            <person name="Szarkandi J.G."/>
            <person name="Papp V."/>
            <person name="Albert L."/>
            <person name="Andreopoulos W."/>
            <person name="Angelini C."/>
            <person name="Antonin V."/>
            <person name="Barry K.W."/>
            <person name="Bougher N.L."/>
            <person name="Buchanan P."/>
            <person name="Buyck B."/>
            <person name="Bense V."/>
            <person name="Catcheside P."/>
            <person name="Chovatia M."/>
            <person name="Cooper J."/>
            <person name="Damon W."/>
            <person name="Desjardin D."/>
            <person name="Finy P."/>
            <person name="Geml J."/>
            <person name="Haridas S."/>
            <person name="Hughes K."/>
            <person name="Justo A."/>
            <person name="Karasinski D."/>
            <person name="Kautmanova I."/>
            <person name="Kiss B."/>
            <person name="Kocsube S."/>
            <person name="Kotiranta H."/>
            <person name="LaButti K.M."/>
            <person name="Lechner B.E."/>
            <person name="Liimatainen K."/>
            <person name="Lipzen A."/>
            <person name="Lukacs Z."/>
            <person name="Mihaltcheva S."/>
            <person name="Morgado L.N."/>
            <person name="Niskanen T."/>
            <person name="Noordeloos M.E."/>
            <person name="Ohm R.A."/>
            <person name="Ortiz-Santana B."/>
            <person name="Ovrebo C."/>
            <person name="Racz N."/>
            <person name="Riley R."/>
            <person name="Savchenko A."/>
            <person name="Shiryaev A."/>
            <person name="Soop K."/>
            <person name="Spirin V."/>
            <person name="Szebenyi C."/>
            <person name="Tomsovsky M."/>
            <person name="Tulloss R.E."/>
            <person name="Uehling J."/>
            <person name="Grigoriev I.V."/>
            <person name="Vagvolgyi C."/>
            <person name="Papp T."/>
            <person name="Martin F.M."/>
            <person name="Miettinen O."/>
            <person name="Hibbett D.S."/>
            <person name="Nagy L.G."/>
        </authorList>
    </citation>
    <scope>NUCLEOTIDE SEQUENCE [LARGE SCALE GENOMIC DNA]</scope>
    <source>
        <strain evidence="2 3">CBS 166.37</strain>
    </source>
</reference>
<feature type="signal peptide" evidence="1">
    <location>
        <begin position="1"/>
        <end position="18"/>
    </location>
</feature>
<dbReference type="Gene3D" id="2.60.20.10">
    <property type="entry name" value="Crystallins"/>
    <property type="match status" value="1"/>
</dbReference>